<dbReference type="OrthoDB" id="9812878at2"/>
<proteinExistence type="inferred from homology"/>
<dbReference type="STRING" id="1471761.B0W44_08675"/>
<evidence type="ECO:0000313" key="11">
    <source>
        <dbReference type="Proteomes" id="UP000188603"/>
    </source>
</evidence>
<dbReference type="PANTHER" id="PTHR30429">
    <property type="entry name" value="D-METHIONINE-BINDING LIPOPROTEIN METQ"/>
    <property type="match status" value="1"/>
</dbReference>
<evidence type="ECO:0000256" key="2">
    <source>
        <dbReference type="ARBA" id="ARBA00022729"/>
    </source>
</evidence>
<dbReference type="CDD" id="cd13597">
    <property type="entry name" value="PBP2_lipoprotein_Tp32"/>
    <property type="match status" value="1"/>
</dbReference>
<evidence type="ECO:0000256" key="8">
    <source>
        <dbReference type="SAM" id="MobiDB-lite"/>
    </source>
</evidence>
<keyword evidence="5 6" id="KW-0449">Lipoprotein</keyword>
<keyword evidence="4" id="KW-0564">Palmitate</keyword>
<dbReference type="EMBL" id="CP019699">
    <property type="protein sequence ID" value="AQS55851.1"/>
    <property type="molecule type" value="Genomic_DNA"/>
</dbReference>
<dbReference type="PANTHER" id="PTHR30429:SF0">
    <property type="entry name" value="METHIONINE-BINDING LIPOPROTEIN METQ"/>
    <property type="match status" value="1"/>
</dbReference>
<feature type="chain" id="PRO_5038619761" description="Lipoprotein" evidence="9">
    <location>
        <begin position="19"/>
        <end position="285"/>
    </location>
</feature>
<evidence type="ECO:0000256" key="5">
    <source>
        <dbReference type="ARBA" id="ARBA00023288"/>
    </source>
</evidence>
<name>A0A1U9K749_9BACL</name>
<evidence type="ECO:0000313" key="10">
    <source>
        <dbReference type="EMBL" id="AQS55851.1"/>
    </source>
</evidence>
<evidence type="ECO:0000256" key="7">
    <source>
        <dbReference type="PIRSR" id="PIRSR002854-1"/>
    </source>
</evidence>
<reference evidence="10 11" key="1">
    <citation type="journal article" date="2015" name="Int. J. Syst. Evol. Microbiol.">
        <title>Novibacillus thermophilus gen. nov., sp. nov., a Gram-staining-negative and moderately thermophilic member of the family Thermoactinomycetaceae.</title>
        <authorList>
            <person name="Yang G."/>
            <person name="Chen J."/>
            <person name="Zhou S."/>
        </authorList>
    </citation>
    <scope>NUCLEOTIDE SEQUENCE [LARGE SCALE GENOMIC DNA]</scope>
    <source>
        <strain evidence="10 11">SG-1</strain>
    </source>
</reference>
<dbReference type="RefSeq" id="WP_077719713.1">
    <property type="nucleotide sequence ID" value="NZ_CP019699.1"/>
</dbReference>
<dbReference type="SUPFAM" id="SSF53850">
    <property type="entry name" value="Periplasmic binding protein-like II"/>
    <property type="match status" value="1"/>
</dbReference>
<evidence type="ECO:0000256" key="1">
    <source>
        <dbReference type="ARBA" id="ARBA00004635"/>
    </source>
</evidence>
<dbReference type="KEGG" id="ntr:B0W44_08675"/>
<protein>
    <recommendedName>
        <fullName evidence="6">Lipoprotein</fullName>
    </recommendedName>
</protein>
<dbReference type="PIRSF" id="PIRSF002854">
    <property type="entry name" value="MetQ"/>
    <property type="match status" value="1"/>
</dbReference>
<feature type="lipid moiety-binding region" description="S-diacylglycerol cysteine" evidence="7">
    <location>
        <position position="20"/>
    </location>
</feature>
<keyword evidence="11" id="KW-1185">Reference proteome</keyword>
<dbReference type="AlphaFoldDB" id="A0A1U9K749"/>
<sequence>MLKWLKYASTLFVVFALAACGSGASDGGGDSAGEESGENSAERTEETIQLTVGATAVPHAEILEHVKPILAEQGVELEIKTFQDYVLPNKNLVEGELDANYFQHIPWMESSNEENGWNIVDVVGVHIEPLGAYSDKYESIEEIPDGATVAVTNASGEQDRFVRLLEANGLITLSEGEGDKTLQDIVENPKNLQFEQVENAMLPRVLPDVDLAIINTNYALEADLNPVEDALFIEGKDSPYVNVLAINEGDEDKPGIQELADALTSDDVRQFMEEKYDGAVVPAFE</sequence>
<keyword evidence="2 9" id="KW-0732">Signal</keyword>
<evidence type="ECO:0000256" key="3">
    <source>
        <dbReference type="ARBA" id="ARBA00023136"/>
    </source>
</evidence>
<accession>A0A1U9K749</accession>
<organism evidence="10 11">
    <name type="scientific">Novibacillus thermophilus</name>
    <dbReference type="NCBI Taxonomy" id="1471761"/>
    <lineage>
        <taxon>Bacteria</taxon>
        <taxon>Bacillati</taxon>
        <taxon>Bacillota</taxon>
        <taxon>Bacilli</taxon>
        <taxon>Bacillales</taxon>
        <taxon>Thermoactinomycetaceae</taxon>
        <taxon>Novibacillus</taxon>
    </lineage>
</organism>
<evidence type="ECO:0000256" key="9">
    <source>
        <dbReference type="SAM" id="SignalP"/>
    </source>
</evidence>
<feature type="signal peptide" evidence="9">
    <location>
        <begin position="1"/>
        <end position="18"/>
    </location>
</feature>
<gene>
    <name evidence="10" type="ORF">B0W44_08675</name>
</gene>
<dbReference type="InterPro" id="IPR004872">
    <property type="entry name" value="Lipoprotein_NlpA"/>
</dbReference>
<dbReference type="Proteomes" id="UP000188603">
    <property type="component" value="Chromosome"/>
</dbReference>
<feature type="region of interest" description="Disordered" evidence="8">
    <location>
        <begin position="25"/>
        <end position="44"/>
    </location>
</feature>
<dbReference type="Gene3D" id="3.40.190.10">
    <property type="entry name" value="Periplasmic binding protein-like II"/>
    <property type="match status" value="2"/>
</dbReference>
<dbReference type="Pfam" id="PF03180">
    <property type="entry name" value="Lipoprotein_9"/>
    <property type="match status" value="1"/>
</dbReference>
<comment type="subcellular location">
    <subcellularLocation>
        <location evidence="1">Membrane</location>
        <topology evidence="1">Lipid-anchor</topology>
    </subcellularLocation>
</comment>
<evidence type="ECO:0000256" key="4">
    <source>
        <dbReference type="ARBA" id="ARBA00023139"/>
    </source>
</evidence>
<dbReference type="GO" id="GO:0016020">
    <property type="term" value="C:membrane"/>
    <property type="evidence" value="ECO:0007669"/>
    <property type="project" value="UniProtKB-SubCell"/>
</dbReference>
<dbReference type="PROSITE" id="PS51257">
    <property type="entry name" value="PROKAR_LIPOPROTEIN"/>
    <property type="match status" value="1"/>
</dbReference>
<keyword evidence="3" id="KW-0472">Membrane</keyword>
<evidence type="ECO:0000256" key="6">
    <source>
        <dbReference type="PIRNR" id="PIRNR002854"/>
    </source>
</evidence>
<comment type="similarity">
    <text evidence="6">Belongs to the nlpA lipoprotein family.</text>
</comment>